<dbReference type="InterPro" id="IPR000719">
    <property type="entry name" value="Prot_kinase_dom"/>
</dbReference>
<dbReference type="OMA" id="HANLCMK"/>
<dbReference type="GO" id="GO:0004672">
    <property type="term" value="F:protein kinase activity"/>
    <property type="evidence" value="ECO:0007669"/>
    <property type="project" value="InterPro"/>
</dbReference>
<dbReference type="GO" id="GO:0005634">
    <property type="term" value="C:nucleus"/>
    <property type="evidence" value="ECO:0007669"/>
    <property type="project" value="TreeGrafter"/>
</dbReference>
<dbReference type="Proteomes" id="UP000688137">
    <property type="component" value="Unassembled WGS sequence"/>
</dbReference>
<name>A0A8S1K3Y1_PARPR</name>
<gene>
    <name evidence="2" type="ORF">PPRIM_AZ9-3.1.T0140361</name>
</gene>
<proteinExistence type="predicted"/>
<organism evidence="2 3">
    <name type="scientific">Paramecium primaurelia</name>
    <dbReference type="NCBI Taxonomy" id="5886"/>
    <lineage>
        <taxon>Eukaryota</taxon>
        <taxon>Sar</taxon>
        <taxon>Alveolata</taxon>
        <taxon>Ciliophora</taxon>
        <taxon>Intramacronucleata</taxon>
        <taxon>Oligohymenophorea</taxon>
        <taxon>Peniculida</taxon>
        <taxon>Parameciidae</taxon>
        <taxon>Paramecium</taxon>
    </lineage>
</organism>
<keyword evidence="3" id="KW-1185">Reference proteome</keyword>
<sequence>MQLNQSIGEYQILGTIQAYPYLKVYQAKNRNDGQNYTIKITDSQYSSLCEHEKEILKKFVSPNIIKFIDQRLDQQYSLTILENCDKTLEDFWQQNNQKFSEGLALDIFKEILDGLENLEQQNIVHADLCMKNIYINQCHYKIANFECAHFNQRFLIKSQNSYYAPELYTPVDLTSKADIFSLGCILFAMIFGQNPFNQESSNDYLVQIQKSQLLINEQISQSLSPFIIQLIKRMVQYNPTQRPGIYEIKQELLNNMGIQESQNSLFTTQSPQLNPELWGIIQNNIFETQDFTKEFVESISKRALFYFEVAEKFGGKEFYNWKKTMYPRFMMYKKSYYELINFTQEIKQKCKAPDFVLQLEKNDKTIFKLKGVLDQVLQMLKKENEYKYQINNWEKELNTDFTPLFNNNYQKALQFLIGYFQLSQIPFSKQQKQTQNLKDMLILYIQVQICQTYNPYHDDKLNKTEDLQKLPDQTIEFLFQKAGYEK</sequence>
<dbReference type="PROSITE" id="PS00109">
    <property type="entry name" value="PROTEIN_KINASE_TYR"/>
    <property type="match status" value="1"/>
</dbReference>
<dbReference type="PANTHER" id="PTHR24345">
    <property type="entry name" value="SERINE/THREONINE-PROTEIN KINASE PLK"/>
    <property type="match status" value="1"/>
</dbReference>
<accession>A0A8S1K3Y1</accession>
<dbReference type="PROSITE" id="PS50011">
    <property type="entry name" value="PROTEIN_KINASE_DOM"/>
    <property type="match status" value="1"/>
</dbReference>
<reference evidence="2" key="1">
    <citation type="submission" date="2021-01" db="EMBL/GenBank/DDBJ databases">
        <authorList>
            <consortium name="Genoscope - CEA"/>
            <person name="William W."/>
        </authorList>
    </citation>
    <scope>NUCLEOTIDE SEQUENCE</scope>
</reference>
<feature type="domain" description="Protein kinase" evidence="1">
    <location>
        <begin position="10"/>
        <end position="253"/>
    </location>
</feature>
<comment type="caution">
    <text evidence="2">The sequence shown here is derived from an EMBL/GenBank/DDBJ whole genome shotgun (WGS) entry which is preliminary data.</text>
</comment>
<evidence type="ECO:0000313" key="2">
    <source>
        <dbReference type="EMBL" id="CAD8050180.1"/>
    </source>
</evidence>
<dbReference type="InterPro" id="IPR008266">
    <property type="entry name" value="Tyr_kinase_AS"/>
</dbReference>
<dbReference type="AlphaFoldDB" id="A0A8S1K3Y1"/>
<dbReference type="CDD" id="cd00180">
    <property type="entry name" value="PKc"/>
    <property type="match status" value="1"/>
</dbReference>
<dbReference type="Pfam" id="PF00069">
    <property type="entry name" value="Pkinase"/>
    <property type="match status" value="1"/>
</dbReference>
<dbReference type="GO" id="GO:0005524">
    <property type="term" value="F:ATP binding"/>
    <property type="evidence" value="ECO:0007669"/>
    <property type="project" value="InterPro"/>
</dbReference>
<dbReference type="EMBL" id="CAJJDM010000011">
    <property type="protein sequence ID" value="CAD8050180.1"/>
    <property type="molecule type" value="Genomic_DNA"/>
</dbReference>
<evidence type="ECO:0000259" key="1">
    <source>
        <dbReference type="PROSITE" id="PS50011"/>
    </source>
</evidence>
<protein>
    <recommendedName>
        <fullName evidence="1">Protein kinase domain-containing protein</fullName>
    </recommendedName>
</protein>
<evidence type="ECO:0000313" key="3">
    <source>
        <dbReference type="Proteomes" id="UP000688137"/>
    </source>
</evidence>